<evidence type="ECO:0000313" key="3">
    <source>
        <dbReference type="Proteomes" id="UP000805614"/>
    </source>
</evidence>
<comment type="caution">
    <text evidence="2">The sequence shown here is derived from an EMBL/GenBank/DDBJ whole genome shotgun (WGS) entry which is preliminary data.</text>
</comment>
<protein>
    <submittedName>
        <fullName evidence="2">Uncharacterized protein</fullName>
    </submittedName>
</protein>
<dbReference type="EMBL" id="JABVEC010000003">
    <property type="protein sequence ID" value="MBC6465060.1"/>
    <property type="molecule type" value="Genomic_DNA"/>
</dbReference>
<keyword evidence="3" id="KW-1185">Reference proteome</keyword>
<name>A0ABR7LJY2_9ACTN</name>
<dbReference type="RefSeq" id="WP_187242078.1">
    <property type="nucleotide sequence ID" value="NZ_BAAAOK010000017.1"/>
</dbReference>
<dbReference type="Proteomes" id="UP000805614">
    <property type="component" value="Unassembled WGS sequence"/>
</dbReference>
<sequence length="100" mass="11265">MTQESDQEELEATRAILAEVRAEFSTLRTAARDSIARANRRVAEVEKQVLETAELQLKLLDEIHVNRAKLDRIQLVIEQAEQAGEIVILVSALRAVLEET</sequence>
<evidence type="ECO:0000313" key="2">
    <source>
        <dbReference type="EMBL" id="MBC6465060.1"/>
    </source>
</evidence>
<accession>A0ABR7LJY2</accession>
<keyword evidence="1" id="KW-0175">Coiled coil</keyword>
<organism evidence="2 3">
    <name type="scientific">Actinomadura alba</name>
    <dbReference type="NCBI Taxonomy" id="406431"/>
    <lineage>
        <taxon>Bacteria</taxon>
        <taxon>Bacillati</taxon>
        <taxon>Actinomycetota</taxon>
        <taxon>Actinomycetes</taxon>
        <taxon>Streptosporangiales</taxon>
        <taxon>Thermomonosporaceae</taxon>
        <taxon>Actinomadura</taxon>
    </lineage>
</organism>
<feature type="coiled-coil region" evidence="1">
    <location>
        <begin position="28"/>
        <end position="55"/>
    </location>
</feature>
<proteinExistence type="predicted"/>
<gene>
    <name evidence="2" type="ORF">HKK74_06070</name>
</gene>
<evidence type="ECO:0000256" key="1">
    <source>
        <dbReference type="SAM" id="Coils"/>
    </source>
</evidence>
<reference evidence="2 3" key="1">
    <citation type="submission" date="2020-06" db="EMBL/GenBank/DDBJ databases">
        <title>Actinomadura xiongansis sp. nov., isolated from soil of Baiyangdian.</title>
        <authorList>
            <person name="Zhang X."/>
        </authorList>
    </citation>
    <scope>NUCLEOTIDE SEQUENCE [LARGE SCALE GENOMIC DNA]</scope>
    <source>
        <strain evidence="2 3">HBUM206468</strain>
    </source>
</reference>